<keyword evidence="3" id="KW-1185">Reference proteome</keyword>
<feature type="compositionally biased region" description="Acidic residues" evidence="1">
    <location>
        <begin position="230"/>
        <end position="240"/>
    </location>
</feature>
<sequence>MAPKESTRITRSVARKNAACTPRVTIPDDVLREIFEHCTLMSTTSMPNTSPAEAPIVLTHVCGQWRRVAQDCASLWKTLRVRQPNHAFDDVALDYMKGWIQRSKAAGARAYIGQTFDLDILKYNLPRRGYPRLPTPDFLPKLFGGQDACGSSLTVLVLLHVSVIDVIKLPTGLFPSLESLVLNIDFEMAETMDDSPHSVTEYLGDINISDLFELYRERKQADDRPLQTDDSSDSDNDDDPEPFREELVIRAFRDSTLLRRLCISHSINFRYLDIVFEQLTHLYALTGSHLKGVANVDFDLKKEFGTPGPYNPLTRCGQHLRHLALSVRWEEWDEEDPIPDDGSTTVLRSLEALSITSVCEFELRADAEIFRSNSSNFFKAYKFPNVKSLRLHQWSISLEYFPLPSNDSHELSTLLGQITYLSISGDVREWEDPTGLFQAAHNVKTLDMHVNAIGKAAVKEVPIPYDLILRALTPEKSKPALLPNLETLVLDISPSRDPWGDPNGPVDGVYYEDDVVPVDARVFYRFVKARTQCGLQKIVIYSTKLLRPNIPFIRAIDELLEDGRLALEIRIIPPAIARQGWYATFDMVPWWMHRDEVLEDWPEAKDMLIRLHPR</sequence>
<name>A0A8H5BBR4_9AGAR</name>
<evidence type="ECO:0000313" key="2">
    <source>
        <dbReference type="EMBL" id="KAF5320419.1"/>
    </source>
</evidence>
<gene>
    <name evidence="2" type="ORF">D9611_010666</name>
</gene>
<comment type="caution">
    <text evidence="2">The sequence shown here is derived from an EMBL/GenBank/DDBJ whole genome shotgun (WGS) entry which is preliminary data.</text>
</comment>
<dbReference type="Proteomes" id="UP000541558">
    <property type="component" value="Unassembled WGS sequence"/>
</dbReference>
<dbReference type="EMBL" id="JAACJK010000169">
    <property type="protein sequence ID" value="KAF5320419.1"/>
    <property type="molecule type" value="Genomic_DNA"/>
</dbReference>
<protein>
    <recommendedName>
        <fullName evidence="4">F-box domain-containing protein</fullName>
    </recommendedName>
</protein>
<proteinExistence type="predicted"/>
<organism evidence="2 3">
    <name type="scientific">Ephemerocybe angulata</name>
    <dbReference type="NCBI Taxonomy" id="980116"/>
    <lineage>
        <taxon>Eukaryota</taxon>
        <taxon>Fungi</taxon>
        <taxon>Dikarya</taxon>
        <taxon>Basidiomycota</taxon>
        <taxon>Agaricomycotina</taxon>
        <taxon>Agaricomycetes</taxon>
        <taxon>Agaricomycetidae</taxon>
        <taxon>Agaricales</taxon>
        <taxon>Agaricineae</taxon>
        <taxon>Psathyrellaceae</taxon>
        <taxon>Ephemerocybe</taxon>
    </lineage>
</organism>
<dbReference type="Gene3D" id="1.20.1280.50">
    <property type="match status" value="1"/>
</dbReference>
<evidence type="ECO:0000256" key="1">
    <source>
        <dbReference type="SAM" id="MobiDB-lite"/>
    </source>
</evidence>
<feature type="region of interest" description="Disordered" evidence="1">
    <location>
        <begin position="221"/>
        <end position="241"/>
    </location>
</feature>
<dbReference type="SUPFAM" id="SSF52047">
    <property type="entry name" value="RNI-like"/>
    <property type="match status" value="1"/>
</dbReference>
<evidence type="ECO:0000313" key="3">
    <source>
        <dbReference type="Proteomes" id="UP000541558"/>
    </source>
</evidence>
<dbReference type="OrthoDB" id="3139399at2759"/>
<accession>A0A8H5BBR4</accession>
<dbReference type="AlphaFoldDB" id="A0A8H5BBR4"/>
<evidence type="ECO:0008006" key="4">
    <source>
        <dbReference type="Google" id="ProtNLM"/>
    </source>
</evidence>
<reference evidence="2 3" key="1">
    <citation type="journal article" date="2020" name="ISME J.">
        <title>Uncovering the hidden diversity of litter-decomposition mechanisms in mushroom-forming fungi.</title>
        <authorList>
            <person name="Floudas D."/>
            <person name="Bentzer J."/>
            <person name="Ahren D."/>
            <person name="Johansson T."/>
            <person name="Persson P."/>
            <person name="Tunlid A."/>
        </authorList>
    </citation>
    <scope>NUCLEOTIDE SEQUENCE [LARGE SCALE GENOMIC DNA]</scope>
    <source>
        <strain evidence="2 3">CBS 175.51</strain>
    </source>
</reference>